<keyword evidence="5" id="KW-0235">DNA replication</keyword>
<dbReference type="CDD" id="cd18138">
    <property type="entry name" value="HLD_clamp_pol_III_delta"/>
    <property type="match status" value="1"/>
</dbReference>
<dbReference type="Gene3D" id="1.10.8.60">
    <property type="match status" value="1"/>
</dbReference>
<dbReference type="EMBL" id="CP035467">
    <property type="protein sequence ID" value="QCW83899.1"/>
    <property type="molecule type" value="Genomic_DNA"/>
</dbReference>
<keyword evidence="3" id="KW-0808">Transferase</keyword>
<dbReference type="InterPro" id="IPR032780">
    <property type="entry name" value="DNA_pol3_delt_C"/>
</dbReference>
<dbReference type="InterPro" id="IPR010372">
    <property type="entry name" value="DNA_pol3_delta_N"/>
</dbReference>
<reference evidence="13" key="1">
    <citation type="journal article" date="2019" name="J. Bacteriol.">
        <title>A Mutagenic Screen Identifies a TonB-Dependent Receptor Required for the Lanthanide Metal Switch in the Type I Methanotroph 'Methylotuvimicrobium buryatense' 5GB1C.</title>
        <authorList>
            <person name="Groom J.D."/>
            <person name="Ford S.M."/>
            <person name="Pesesky M.W."/>
            <person name="Lidstrom M.E."/>
        </authorList>
    </citation>
    <scope>NUCLEOTIDE SEQUENCE [LARGE SCALE GENOMIC DNA]</scope>
    <source>
        <strain evidence="13">5GB1C</strain>
    </source>
</reference>
<evidence type="ECO:0000256" key="9">
    <source>
        <dbReference type="NCBIfam" id="TIGR01128"/>
    </source>
</evidence>
<dbReference type="OrthoDB" id="9770982at2"/>
<dbReference type="SUPFAM" id="SSF48019">
    <property type="entry name" value="post-AAA+ oligomerization domain-like"/>
    <property type="match status" value="1"/>
</dbReference>
<dbReference type="InterPro" id="IPR008921">
    <property type="entry name" value="DNA_pol3_clamp-load_cplx_C"/>
</dbReference>
<dbReference type="NCBIfam" id="TIGR01128">
    <property type="entry name" value="holA"/>
    <property type="match status" value="1"/>
</dbReference>
<proteinExistence type="inferred from homology"/>
<dbReference type="InterPro" id="IPR005790">
    <property type="entry name" value="DNA_polIII_delta"/>
</dbReference>
<dbReference type="GO" id="GO:0009360">
    <property type="term" value="C:DNA polymerase III complex"/>
    <property type="evidence" value="ECO:0007669"/>
    <property type="project" value="UniProtKB-UniRule"/>
</dbReference>
<name>A0A4P9UR14_METBY</name>
<sequence>MRLKAEQLEAALNKNLAPVYLIAGDEPLQLGEAADAVRRAAKKAGFENREVLTVDAHFEWASLGESADSFSIFADKKIIDLRLPSGKPGAEGAKAFTEYCARLPEDTLLLITSGKLDSASLKSKWAQALDKVGVIIQIWPPSGQDLINWLQNRMANKGLSGDQEGLRLLAGRVEGNLLAAAQEIEKLFVLHGPKQLSRHDIESAVADSSRYDVFNLCDAMLAGKTGRILKMLQGLKSEGTAEPLVLWALTRDIRLLISIKAARYQGFSKDQALRNAHVWENRKGLVLGAEQRLKLTQLNKALLMSTEADRRIKGASKGSAWDTLTQICLLIGGAEVMAETI</sequence>
<comment type="catalytic activity">
    <reaction evidence="8">
        <text>DNA(n) + a 2'-deoxyribonucleoside 5'-triphosphate = DNA(n+1) + diphosphate</text>
        <dbReference type="Rhea" id="RHEA:22508"/>
        <dbReference type="Rhea" id="RHEA-COMP:17339"/>
        <dbReference type="Rhea" id="RHEA-COMP:17340"/>
        <dbReference type="ChEBI" id="CHEBI:33019"/>
        <dbReference type="ChEBI" id="CHEBI:61560"/>
        <dbReference type="ChEBI" id="CHEBI:173112"/>
        <dbReference type="EC" id="2.7.7.7"/>
    </reaction>
</comment>
<keyword evidence="13" id="KW-1185">Reference proteome</keyword>
<evidence type="ECO:0000256" key="8">
    <source>
        <dbReference type="ARBA" id="ARBA00049244"/>
    </source>
</evidence>
<evidence type="ECO:0000256" key="4">
    <source>
        <dbReference type="ARBA" id="ARBA00022695"/>
    </source>
</evidence>
<dbReference type="EC" id="2.7.7.7" evidence="1 9"/>
<accession>A0A4P9UR14</accession>
<evidence type="ECO:0000313" key="13">
    <source>
        <dbReference type="Proteomes" id="UP000305881"/>
    </source>
</evidence>
<evidence type="ECO:0000259" key="10">
    <source>
        <dbReference type="Pfam" id="PF06144"/>
    </source>
</evidence>
<dbReference type="PANTHER" id="PTHR34388:SF1">
    <property type="entry name" value="DNA POLYMERASE III SUBUNIT DELTA"/>
    <property type="match status" value="1"/>
</dbReference>
<evidence type="ECO:0000313" key="12">
    <source>
        <dbReference type="EMBL" id="QCW83899.1"/>
    </source>
</evidence>
<keyword evidence="4" id="KW-0548">Nucleotidyltransferase</keyword>
<dbReference type="InterPro" id="IPR027417">
    <property type="entry name" value="P-loop_NTPase"/>
</dbReference>
<dbReference type="GO" id="GO:0003677">
    <property type="term" value="F:DNA binding"/>
    <property type="evidence" value="ECO:0007669"/>
    <property type="project" value="InterPro"/>
</dbReference>
<gene>
    <name evidence="12" type="ORF">EQU24_17870</name>
</gene>
<dbReference type="Pfam" id="PF14840">
    <property type="entry name" value="DNA_pol3_delt_C"/>
    <property type="match status" value="1"/>
</dbReference>
<evidence type="ECO:0000259" key="11">
    <source>
        <dbReference type="Pfam" id="PF14840"/>
    </source>
</evidence>
<dbReference type="RefSeq" id="WP_017842256.1">
    <property type="nucleotide sequence ID" value="NZ_CP035467.1"/>
</dbReference>
<evidence type="ECO:0000256" key="5">
    <source>
        <dbReference type="ARBA" id="ARBA00022705"/>
    </source>
</evidence>
<dbReference type="AlphaFoldDB" id="A0A4P9UR14"/>
<dbReference type="Gene3D" id="1.20.272.10">
    <property type="match status" value="1"/>
</dbReference>
<feature type="domain" description="DNA polymerase III subunit delta C-terminal" evidence="11">
    <location>
        <begin position="214"/>
        <end position="333"/>
    </location>
</feature>
<evidence type="ECO:0000256" key="7">
    <source>
        <dbReference type="ARBA" id="ARBA00034754"/>
    </source>
</evidence>
<evidence type="ECO:0000256" key="3">
    <source>
        <dbReference type="ARBA" id="ARBA00022679"/>
    </source>
</evidence>
<dbReference type="STRING" id="675511.GCA_000341735_03874"/>
<organism evidence="12 13">
    <name type="scientific">Methylotuvimicrobium buryatense</name>
    <name type="common">Methylomicrobium buryatense</name>
    <dbReference type="NCBI Taxonomy" id="95641"/>
    <lineage>
        <taxon>Bacteria</taxon>
        <taxon>Pseudomonadati</taxon>
        <taxon>Pseudomonadota</taxon>
        <taxon>Gammaproteobacteria</taxon>
        <taxon>Methylococcales</taxon>
        <taxon>Methylococcaceae</taxon>
        <taxon>Methylotuvimicrobium</taxon>
    </lineage>
</organism>
<dbReference type="Pfam" id="PF06144">
    <property type="entry name" value="DNA_pol3_delta"/>
    <property type="match status" value="1"/>
</dbReference>
<keyword evidence="6" id="KW-0239">DNA-directed DNA polymerase</keyword>
<dbReference type="GO" id="GO:0006261">
    <property type="term" value="P:DNA-templated DNA replication"/>
    <property type="evidence" value="ECO:0007669"/>
    <property type="project" value="TreeGrafter"/>
</dbReference>
<protein>
    <recommendedName>
        <fullName evidence="2 9">DNA polymerase III subunit delta</fullName>
        <ecNumber evidence="1 9">2.7.7.7</ecNumber>
    </recommendedName>
</protein>
<dbReference type="KEGG" id="mbur:EQU24_17870"/>
<evidence type="ECO:0000256" key="2">
    <source>
        <dbReference type="ARBA" id="ARBA00017703"/>
    </source>
</evidence>
<feature type="domain" description="DNA polymerase III delta N-terminal" evidence="10">
    <location>
        <begin position="20"/>
        <end position="135"/>
    </location>
</feature>
<comment type="similarity">
    <text evidence="7">Belongs to the DNA polymerase HolA subunit family.</text>
</comment>
<dbReference type="PANTHER" id="PTHR34388">
    <property type="entry name" value="DNA POLYMERASE III SUBUNIT DELTA"/>
    <property type="match status" value="1"/>
</dbReference>
<evidence type="ECO:0000256" key="6">
    <source>
        <dbReference type="ARBA" id="ARBA00022932"/>
    </source>
</evidence>
<dbReference type="SUPFAM" id="SSF52540">
    <property type="entry name" value="P-loop containing nucleoside triphosphate hydrolases"/>
    <property type="match status" value="1"/>
</dbReference>
<dbReference type="Gene3D" id="3.40.50.300">
    <property type="entry name" value="P-loop containing nucleotide triphosphate hydrolases"/>
    <property type="match status" value="1"/>
</dbReference>
<evidence type="ECO:0000256" key="1">
    <source>
        <dbReference type="ARBA" id="ARBA00012417"/>
    </source>
</evidence>
<dbReference type="GO" id="GO:0003887">
    <property type="term" value="F:DNA-directed DNA polymerase activity"/>
    <property type="evidence" value="ECO:0007669"/>
    <property type="project" value="UniProtKB-UniRule"/>
</dbReference>
<dbReference type="Proteomes" id="UP000305881">
    <property type="component" value="Chromosome"/>
</dbReference>